<dbReference type="Pfam" id="PF07090">
    <property type="entry name" value="GATase1_like"/>
    <property type="match status" value="1"/>
</dbReference>
<dbReference type="AlphaFoldDB" id="A0A0M2V0D3"/>
<evidence type="ECO:0000313" key="4">
    <source>
        <dbReference type="Proteomes" id="UP000034954"/>
    </source>
</evidence>
<dbReference type="InterPro" id="IPR029062">
    <property type="entry name" value="Class_I_gatase-like"/>
</dbReference>
<reference evidence="3 4" key="1">
    <citation type="journal article" date="2013" name="BMC Microbiol.">
        <title>Identification of the type II cytochrome c maturation pathway in anammox bacteria by comparative genomics.</title>
        <authorList>
            <person name="Ferousi C."/>
            <person name="Speth D.R."/>
            <person name="Reimann J."/>
            <person name="Op den Camp H.J."/>
            <person name="Allen J.W."/>
            <person name="Keltjens J.T."/>
            <person name="Jetten M.S."/>
        </authorList>
    </citation>
    <scope>NUCLEOTIDE SEQUENCE [LARGE SCALE GENOMIC DNA]</scope>
    <source>
        <strain evidence="3">RU1</strain>
    </source>
</reference>
<dbReference type="SUPFAM" id="SSF53300">
    <property type="entry name" value="vWA-like"/>
    <property type="match status" value="1"/>
</dbReference>
<dbReference type="Proteomes" id="UP000034954">
    <property type="component" value="Unassembled WGS sequence"/>
</dbReference>
<keyword evidence="1" id="KW-0812">Transmembrane</keyword>
<protein>
    <recommendedName>
        <fullName evidence="2">Putative glutamine amidotransferase domain-containing protein</fullName>
    </recommendedName>
</protein>
<comment type="caution">
    <text evidence="3">The sequence shown here is derived from an EMBL/GenBank/DDBJ whole genome shotgun (WGS) entry which is preliminary data.</text>
</comment>
<feature type="transmembrane region" description="Helical" evidence="1">
    <location>
        <begin position="48"/>
        <end position="66"/>
    </location>
</feature>
<proteinExistence type="predicted"/>
<dbReference type="SUPFAM" id="SSF52317">
    <property type="entry name" value="Class I glutamine amidotransferase-like"/>
    <property type="match status" value="1"/>
</dbReference>
<dbReference type="Gene3D" id="3.40.50.880">
    <property type="match status" value="1"/>
</dbReference>
<dbReference type="PANTHER" id="PTHR37947:SF1">
    <property type="entry name" value="BLL2462 PROTEIN"/>
    <property type="match status" value="1"/>
</dbReference>
<evidence type="ECO:0000256" key="1">
    <source>
        <dbReference type="SAM" id="Phobius"/>
    </source>
</evidence>
<keyword evidence="1" id="KW-0472">Membrane</keyword>
<keyword evidence="4" id="KW-1185">Reference proteome</keyword>
<dbReference type="PANTHER" id="PTHR37947">
    <property type="entry name" value="BLL2462 PROTEIN"/>
    <property type="match status" value="1"/>
</dbReference>
<gene>
    <name evidence="3" type="ORF">BROFUL_01037</name>
</gene>
<accession>A0A0M2V0D3</accession>
<dbReference type="InterPro" id="IPR010768">
    <property type="entry name" value="GATase1-like"/>
</dbReference>
<dbReference type="EMBL" id="LAQJ01000121">
    <property type="protein sequence ID" value="KKO20189.1"/>
    <property type="molecule type" value="Genomic_DNA"/>
</dbReference>
<feature type="transmembrane region" description="Helical" evidence="1">
    <location>
        <begin position="17"/>
        <end position="36"/>
    </location>
</feature>
<evidence type="ECO:0000259" key="2">
    <source>
        <dbReference type="Pfam" id="PF07090"/>
    </source>
</evidence>
<sequence>MGNFTQWQLSFTGIENVWLRMVVLLLAIIALFFSWHGIRAIPSRSKQAALFALRLLATALFVLLLFQPQIEQKEVIKLKNKVVCLLDNSESMTLKGGDTGVTRFQLVKNFFHDNASFFEELENTFDVDYLAFSDAINEISYDDMKKDLALDGANTDIVQTLKLLKKRYAGKSVKAYFVFSDGADTTRLPLSMDKIEIISNLTKGLAAPCFTFSPSGNMEARDVAISAVSYDSFTFVRSAWKADVVIKIHGYKDLRLPVTLKQGNDIISSKVLDTGSESELHIDLSFTPHTTGTFLYTVSLPTQPHEAIAENNQASLLVKVVRDKIRIMHVCGRPSWDERFLRGVLKSDPNIDLISFFILRTPSDVSDARNDELSLIPFPVDELFTQALNSFDLVIFQNFDYRPYDTALFRFSHYLSNLQRFVTEQGGGFVMIGGDISFSQGGYDGTPLDEILPVSLNTGKDTIDTTRLKAVLTHDGLKHPVAALDVNAERNAAIWKDLPELDGCNVTTEMKPDSITLAIYPTKGNPPLVAVRDTGRGRCMAITTDSLWRWNFLSLGKGGSNRHYIKFWQNSIKWLIKDPTLNPIHVIVNKEAFLPNEEVQIRIDAVGGNYQPLDGVQLDINITNEFSGKSIFSSKGLTGTDGQYRFAVKHATEGYYMVKVSGKKGSDEVGQDYAVFTIALKNEEFKDTSIRGDILARMAAVSGGKHFELPAKNIGEKLSIENPTIVKLVGKRQISLWDNGYIFVAILTVVSVEWWMRKRGGLS</sequence>
<feature type="domain" description="Putative glutamine amidotransferase" evidence="2">
    <location>
        <begin position="416"/>
        <end position="576"/>
    </location>
</feature>
<name>A0A0M2V0D3_9BACT</name>
<dbReference type="InterPro" id="IPR036465">
    <property type="entry name" value="vWFA_dom_sf"/>
</dbReference>
<keyword evidence="1" id="KW-1133">Transmembrane helix</keyword>
<organism evidence="3 4">
    <name type="scientific">Candidatus Brocadia fulgida</name>
    <dbReference type="NCBI Taxonomy" id="380242"/>
    <lineage>
        <taxon>Bacteria</taxon>
        <taxon>Pseudomonadati</taxon>
        <taxon>Planctomycetota</taxon>
        <taxon>Candidatus Brocadiia</taxon>
        <taxon>Candidatus Brocadiales</taxon>
        <taxon>Candidatus Brocadiaceae</taxon>
        <taxon>Candidatus Brocadia</taxon>
    </lineage>
</organism>
<evidence type="ECO:0000313" key="3">
    <source>
        <dbReference type="EMBL" id="KKO20189.1"/>
    </source>
</evidence>